<evidence type="ECO:0000259" key="7">
    <source>
        <dbReference type="Pfam" id="PF02016"/>
    </source>
</evidence>
<dbReference type="MEROPS" id="S66.002"/>
<dbReference type="CDD" id="cd07025">
    <property type="entry name" value="Peptidase_S66"/>
    <property type="match status" value="1"/>
</dbReference>
<dbReference type="PANTHER" id="PTHR30237">
    <property type="entry name" value="MURAMOYLTETRAPEPTIDE CARBOXYPEPTIDASE"/>
    <property type="match status" value="1"/>
</dbReference>
<keyword evidence="5" id="KW-0720">Serine protease</keyword>
<dbReference type="SUPFAM" id="SSF141986">
    <property type="entry name" value="LD-carboxypeptidase A C-terminal domain-like"/>
    <property type="match status" value="1"/>
</dbReference>
<feature type="active site" description="Charge relay system" evidence="6">
    <location>
        <position position="200"/>
    </location>
</feature>
<evidence type="ECO:0000256" key="6">
    <source>
        <dbReference type="PIRSR" id="PIRSR028757-1"/>
    </source>
</evidence>
<evidence type="ECO:0000313" key="10">
    <source>
        <dbReference type="Proteomes" id="UP000001955"/>
    </source>
</evidence>
<dbReference type="InterPro" id="IPR029062">
    <property type="entry name" value="Class_I_gatase-like"/>
</dbReference>
<dbReference type="EMBL" id="CP001560">
    <property type="protein sequence ID" value="AFJ46885.1"/>
    <property type="molecule type" value="Genomic_DNA"/>
</dbReference>
<dbReference type="InterPro" id="IPR027478">
    <property type="entry name" value="LdcA_N"/>
</dbReference>
<gene>
    <name evidence="9" type="ordered locus">EBL_c17910</name>
</gene>
<feature type="domain" description="LD-carboxypeptidase C-terminal" evidence="8">
    <location>
        <begin position="169"/>
        <end position="282"/>
    </location>
</feature>
<dbReference type="OrthoDB" id="9807329at2"/>
<evidence type="ECO:0000256" key="2">
    <source>
        <dbReference type="ARBA" id="ARBA00022645"/>
    </source>
</evidence>
<accession>K6W4R5</accession>
<keyword evidence="3" id="KW-0645">Protease</keyword>
<feature type="active site" description="Nucleophile" evidence="6">
    <location>
        <position position="106"/>
    </location>
</feature>
<dbReference type="Gene3D" id="3.40.50.10740">
    <property type="entry name" value="Class I glutamine amidotransferase-like"/>
    <property type="match status" value="1"/>
</dbReference>
<keyword evidence="2 9" id="KW-0121">Carboxypeptidase</keyword>
<feature type="domain" description="LD-carboxypeptidase N-terminal" evidence="7">
    <location>
        <begin position="4"/>
        <end position="126"/>
    </location>
</feature>
<organism evidence="9 10">
    <name type="scientific">Shimwellia blattae (strain ATCC 29907 / DSM 4481 / JCM 1650 / NBRC 105725 / CDC 9005-74)</name>
    <name type="common">Escherichia blattae</name>
    <dbReference type="NCBI Taxonomy" id="630626"/>
    <lineage>
        <taxon>Bacteria</taxon>
        <taxon>Pseudomonadati</taxon>
        <taxon>Pseudomonadota</taxon>
        <taxon>Gammaproteobacteria</taxon>
        <taxon>Enterobacterales</taxon>
        <taxon>Enterobacteriaceae</taxon>
        <taxon>Shimwellia</taxon>
    </lineage>
</organism>
<sequence>MSSIHLIAPSGYCVQQAAAARGIQRLTEAGHTVLNQAVVARRFQRFAGSDAQRLADINQLAGLPETVDIALAVRGGYGASRLLDQIDYPAIAARIARHPLALCGHSDFTAIQCALLATTGAITWTGPMLSANFGAEKLSDFTLWHFWRALHEPEFTFDWATPGIAGETRGTLWGGNLAMLVSLLGTPWFPQIENGILVIEDVNEHPFRIERLLLQLHYAGVLKCQNAIILGSFSGNTLSDYDDGYNFNVMCETVSARLNIPVISGLPFGHEPETITLPFGARGVLRHTGARASLTVSGHPVIGA</sequence>
<feature type="active site" description="Charge relay system" evidence="6">
    <location>
        <position position="270"/>
    </location>
</feature>
<dbReference type="AlphaFoldDB" id="I2B8N1"/>
<dbReference type="STRING" id="630626.EBL_c17910"/>
<evidence type="ECO:0000256" key="1">
    <source>
        <dbReference type="ARBA" id="ARBA00010233"/>
    </source>
</evidence>
<dbReference type="eggNOG" id="COG1619">
    <property type="taxonomic scope" value="Bacteria"/>
</dbReference>
<dbReference type="Pfam" id="PF02016">
    <property type="entry name" value="Peptidase_S66"/>
    <property type="match status" value="1"/>
</dbReference>
<evidence type="ECO:0000259" key="8">
    <source>
        <dbReference type="Pfam" id="PF17676"/>
    </source>
</evidence>
<accession>I2B8N1</accession>
<evidence type="ECO:0000256" key="4">
    <source>
        <dbReference type="ARBA" id="ARBA00022801"/>
    </source>
</evidence>
<dbReference type="PANTHER" id="PTHR30237:SF2">
    <property type="entry name" value="MUREIN TETRAPEPTIDE CARBOXYPEPTIDASE"/>
    <property type="match status" value="1"/>
</dbReference>
<dbReference type="InterPro" id="IPR040449">
    <property type="entry name" value="Peptidase_S66_N"/>
</dbReference>
<dbReference type="Proteomes" id="UP000001955">
    <property type="component" value="Chromosome"/>
</dbReference>
<dbReference type="Pfam" id="PF17676">
    <property type="entry name" value="Peptidase_S66C"/>
    <property type="match status" value="1"/>
</dbReference>
<dbReference type="NCBIfam" id="NF008424">
    <property type="entry name" value="PRK11253.1"/>
    <property type="match status" value="1"/>
</dbReference>
<dbReference type="SUPFAM" id="SSF52317">
    <property type="entry name" value="Class I glutamine amidotransferase-like"/>
    <property type="match status" value="1"/>
</dbReference>
<dbReference type="InterPro" id="IPR003507">
    <property type="entry name" value="S66_fam"/>
</dbReference>
<dbReference type="Gene3D" id="3.50.30.60">
    <property type="entry name" value="LD-carboxypeptidase A C-terminal domain-like"/>
    <property type="match status" value="1"/>
</dbReference>
<evidence type="ECO:0000313" key="9">
    <source>
        <dbReference type="EMBL" id="AFJ46885.1"/>
    </source>
</evidence>
<proteinExistence type="inferred from homology"/>
<dbReference type="RefSeq" id="WP_002443922.1">
    <property type="nucleotide sequence ID" value="NC_017910.1"/>
</dbReference>
<dbReference type="GO" id="GO:0008236">
    <property type="term" value="F:serine-type peptidase activity"/>
    <property type="evidence" value="ECO:0007669"/>
    <property type="project" value="UniProtKB-KW"/>
</dbReference>
<protein>
    <submittedName>
        <fullName evidence="9">Putative muramoyltetrapeptide carboxypeptidase</fullName>
    </submittedName>
</protein>
<dbReference type="KEGG" id="ebt:EBL_c17910"/>
<dbReference type="InterPro" id="IPR040921">
    <property type="entry name" value="Peptidase_S66C"/>
</dbReference>
<reference evidence="9 10" key="1">
    <citation type="journal article" date="2012" name="J. Bacteriol.">
        <title>Complete genome sequence of the B12-producing Shimwellia blattae strain DSM 4481, isolated from a cockroach.</title>
        <authorList>
            <person name="Brzuszkiewicz E."/>
            <person name="Waschkowitz T."/>
            <person name="Wiezer A."/>
            <person name="Daniel R."/>
        </authorList>
    </citation>
    <scope>NUCLEOTIDE SEQUENCE [LARGE SCALE GENOMIC DNA]</scope>
    <source>
        <strain evidence="10">ATCC 29907 / DSM 4481 / JCM 1650 / NBRC 105725 / CDC 9005-74</strain>
    </source>
</reference>
<keyword evidence="4" id="KW-0378">Hydrolase</keyword>
<dbReference type="InterPro" id="IPR027461">
    <property type="entry name" value="Carboxypeptidase_A_C_sf"/>
</dbReference>
<dbReference type="GO" id="GO:0004180">
    <property type="term" value="F:carboxypeptidase activity"/>
    <property type="evidence" value="ECO:0007669"/>
    <property type="project" value="UniProtKB-KW"/>
</dbReference>
<evidence type="ECO:0000256" key="5">
    <source>
        <dbReference type="ARBA" id="ARBA00022825"/>
    </source>
</evidence>
<dbReference type="GO" id="GO:0006508">
    <property type="term" value="P:proteolysis"/>
    <property type="evidence" value="ECO:0007669"/>
    <property type="project" value="UniProtKB-KW"/>
</dbReference>
<dbReference type="PIRSF" id="PIRSF028757">
    <property type="entry name" value="LD-carboxypeptidase"/>
    <property type="match status" value="1"/>
</dbReference>
<comment type="similarity">
    <text evidence="1">Belongs to the peptidase S66 family.</text>
</comment>
<name>I2B8N1_SHIBC</name>
<evidence type="ECO:0000256" key="3">
    <source>
        <dbReference type="ARBA" id="ARBA00022670"/>
    </source>
</evidence>
<dbReference type="HOGENOM" id="CLU_034346_0_1_6"/>
<dbReference type="PATRIC" id="fig|630626.3.peg.1733"/>
<keyword evidence="10" id="KW-1185">Reference proteome</keyword>